<reference evidence="2" key="1">
    <citation type="journal article" date="2023" name="bioRxiv">
        <title>Scaffold-level genome assemblies of two parasitoid biocontrol wasps reveal the parthenogenesis mechanism and an associated novel virus.</title>
        <authorList>
            <person name="Inwood S."/>
            <person name="Skelly J."/>
            <person name="Guhlin J."/>
            <person name="Harrop T."/>
            <person name="Goldson S."/>
            <person name="Dearden P."/>
        </authorList>
    </citation>
    <scope>NUCLEOTIDE SEQUENCE</scope>
    <source>
        <strain evidence="2">Irish</strain>
        <tissue evidence="2">Whole body</tissue>
    </source>
</reference>
<gene>
    <name evidence="2" type="ORF">PV328_010062</name>
</gene>
<protein>
    <recommendedName>
        <fullName evidence="1">Amine oxidase domain-containing protein</fullName>
    </recommendedName>
</protein>
<organism evidence="2 3">
    <name type="scientific">Microctonus aethiopoides</name>
    <dbReference type="NCBI Taxonomy" id="144406"/>
    <lineage>
        <taxon>Eukaryota</taxon>
        <taxon>Metazoa</taxon>
        <taxon>Ecdysozoa</taxon>
        <taxon>Arthropoda</taxon>
        <taxon>Hexapoda</taxon>
        <taxon>Insecta</taxon>
        <taxon>Pterygota</taxon>
        <taxon>Neoptera</taxon>
        <taxon>Endopterygota</taxon>
        <taxon>Hymenoptera</taxon>
        <taxon>Apocrita</taxon>
        <taxon>Ichneumonoidea</taxon>
        <taxon>Braconidae</taxon>
        <taxon>Euphorinae</taxon>
        <taxon>Microctonus</taxon>
    </lineage>
</organism>
<dbReference type="InterPro" id="IPR036188">
    <property type="entry name" value="FAD/NAD-bd_sf"/>
</dbReference>
<dbReference type="Pfam" id="PF01593">
    <property type="entry name" value="Amino_oxidase"/>
    <property type="match status" value="1"/>
</dbReference>
<evidence type="ECO:0000259" key="1">
    <source>
        <dbReference type="Pfam" id="PF01593"/>
    </source>
</evidence>
<evidence type="ECO:0000313" key="3">
    <source>
        <dbReference type="Proteomes" id="UP001168990"/>
    </source>
</evidence>
<dbReference type="InterPro" id="IPR050281">
    <property type="entry name" value="Flavin_monoamine_oxidase"/>
</dbReference>
<dbReference type="PANTHER" id="PTHR10742">
    <property type="entry name" value="FLAVIN MONOAMINE OXIDASE"/>
    <property type="match status" value="1"/>
</dbReference>
<dbReference type="EMBL" id="JAQQBS010001424">
    <property type="protein sequence ID" value="KAK0159140.1"/>
    <property type="molecule type" value="Genomic_DNA"/>
</dbReference>
<accession>A0AA39C7Z7</accession>
<dbReference type="PANTHER" id="PTHR10742:SF398">
    <property type="entry name" value="AMINE OXIDASE DOMAIN-CONTAINING PROTEIN-RELATED"/>
    <property type="match status" value="1"/>
</dbReference>
<evidence type="ECO:0000313" key="2">
    <source>
        <dbReference type="EMBL" id="KAK0159140.1"/>
    </source>
</evidence>
<dbReference type="SUPFAM" id="SSF54373">
    <property type="entry name" value="FAD-linked reductases, C-terminal domain"/>
    <property type="match status" value="1"/>
</dbReference>
<dbReference type="Gene3D" id="3.90.660.10">
    <property type="match status" value="1"/>
</dbReference>
<dbReference type="GO" id="GO:0046592">
    <property type="term" value="F:polyamine oxidase activity"/>
    <property type="evidence" value="ECO:0007669"/>
    <property type="project" value="TreeGrafter"/>
</dbReference>
<dbReference type="AlphaFoldDB" id="A0AA39C7Z7"/>
<keyword evidence="3" id="KW-1185">Reference proteome</keyword>
<feature type="domain" description="Amine oxidase" evidence="1">
    <location>
        <begin position="174"/>
        <end position="419"/>
    </location>
</feature>
<comment type="caution">
    <text evidence="2">The sequence shown here is derived from an EMBL/GenBank/DDBJ whole genome shotgun (WGS) entry which is preliminary data.</text>
</comment>
<reference evidence="2" key="2">
    <citation type="submission" date="2023-03" db="EMBL/GenBank/DDBJ databases">
        <authorList>
            <person name="Inwood S.N."/>
            <person name="Skelly J.G."/>
            <person name="Guhlin J."/>
            <person name="Harrop T.W.R."/>
            <person name="Goldson S.G."/>
            <person name="Dearden P.K."/>
        </authorList>
    </citation>
    <scope>NUCLEOTIDE SEQUENCE</scope>
    <source>
        <strain evidence="2">Irish</strain>
        <tissue evidence="2">Whole body</tissue>
    </source>
</reference>
<dbReference type="SUPFAM" id="SSF51905">
    <property type="entry name" value="FAD/NAD(P)-binding domain"/>
    <property type="match status" value="1"/>
</dbReference>
<dbReference type="Proteomes" id="UP001168990">
    <property type="component" value="Unassembled WGS sequence"/>
</dbReference>
<sequence length="439" mass="51201">MVDMGGQWVHGETNNVAFELAWPLGLLEKFDENYKIQMDYFGSSGIKLPRYLVRDIQRLEASVNDNIIRNKHKELQSFAQYAELEYHEYFKEHSEVRHLVKSLLFSFQLSEMVTDGGKDTWHDISAKGIRDYADCEGDSNINWKNRTYSTILDILMKKYPNPDDELPVLEKTYKNSKVTKINYNKSYDTVKISTADGKEYLADHVIFTPSLGVLKANYQRLFNPPLPEKKVTAIKNIGYGIVAKIYLYYDNPWWTIDGNYKYFINSIYWTEEDGEEIDKDPDRNWMLGVYGIVPVEHKPKLLCLWMSSARAIEMELIPDDIFRVQIMELLNRFFGNYYNITEPTKIIRSSWNINDNFRGAYSYPSIAAETMDVNYVDLSEPIMRNEKPILQFSGEATSEHFATVHGAIESGWREADRLINLYSKTNELSQFLKRINQKS</sequence>
<name>A0AA39C7Z7_9HYME</name>
<dbReference type="InterPro" id="IPR002937">
    <property type="entry name" value="Amino_oxidase"/>
</dbReference>
<proteinExistence type="predicted"/>
<dbReference type="Gene3D" id="3.50.50.60">
    <property type="entry name" value="FAD/NAD(P)-binding domain"/>
    <property type="match status" value="1"/>
</dbReference>